<evidence type="ECO:0000313" key="2">
    <source>
        <dbReference type="EMBL" id="UVI28264.1"/>
    </source>
</evidence>
<keyword evidence="1" id="KW-0472">Membrane</keyword>
<keyword evidence="1" id="KW-0812">Transmembrane</keyword>
<reference evidence="2" key="1">
    <citation type="submission" date="2022-01" db="EMBL/GenBank/DDBJ databases">
        <title>Paenibacillus spongiae sp. nov., isolated from marine sponge.</title>
        <authorList>
            <person name="Li Z."/>
            <person name="Zhang M."/>
        </authorList>
    </citation>
    <scope>NUCLEOTIDE SEQUENCE</scope>
    <source>
        <strain evidence="2">PHS-Z3</strain>
    </source>
</reference>
<gene>
    <name evidence="2" type="ORF">L1F29_22805</name>
</gene>
<sequence>MTTIQSILGVLILLTGTFAGIAGGNFFVLITAVTCGLVLISLSKLLNYNREIHNKLLGLPLTKNQIFQIKKRSPLFRIESPWIDIYPQQGIAYPLLFLDDERYLRARVFYRYLSQDENLYTLELPGHEPVVLSCSKFYYKGVELFEDEEQVFVKISVLPVKLTFNNDRIIIDE</sequence>
<proteinExistence type="predicted"/>
<dbReference type="EMBL" id="CP091430">
    <property type="protein sequence ID" value="UVI28264.1"/>
    <property type="molecule type" value="Genomic_DNA"/>
</dbReference>
<evidence type="ECO:0000313" key="3">
    <source>
        <dbReference type="Proteomes" id="UP001057877"/>
    </source>
</evidence>
<accession>A0ABY5S3J6</accession>
<evidence type="ECO:0000256" key="1">
    <source>
        <dbReference type="SAM" id="Phobius"/>
    </source>
</evidence>
<feature type="transmembrane region" description="Helical" evidence="1">
    <location>
        <begin position="29"/>
        <end position="46"/>
    </location>
</feature>
<dbReference type="RefSeq" id="WP_258384352.1">
    <property type="nucleotide sequence ID" value="NZ_CP091430.1"/>
</dbReference>
<evidence type="ECO:0008006" key="4">
    <source>
        <dbReference type="Google" id="ProtNLM"/>
    </source>
</evidence>
<keyword evidence="3" id="KW-1185">Reference proteome</keyword>
<dbReference type="Proteomes" id="UP001057877">
    <property type="component" value="Chromosome"/>
</dbReference>
<keyword evidence="1" id="KW-1133">Transmembrane helix</keyword>
<protein>
    <recommendedName>
        <fullName evidence="4">DUF58 domain-containing protein</fullName>
    </recommendedName>
</protein>
<name>A0ABY5S3J6_9BACL</name>
<organism evidence="2 3">
    <name type="scientific">Paenibacillus spongiae</name>
    <dbReference type="NCBI Taxonomy" id="2909671"/>
    <lineage>
        <taxon>Bacteria</taxon>
        <taxon>Bacillati</taxon>
        <taxon>Bacillota</taxon>
        <taxon>Bacilli</taxon>
        <taxon>Bacillales</taxon>
        <taxon>Paenibacillaceae</taxon>
        <taxon>Paenibacillus</taxon>
    </lineage>
</organism>